<dbReference type="PANTHER" id="PTHR24305:SF166">
    <property type="entry name" value="CYTOCHROME P450 12A4, MITOCHONDRIAL-RELATED"/>
    <property type="match status" value="1"/>
</dbReference>
<dbReference type="InterPro" id="IPR001128">
    <property type="entry name" value="Cyt_P450"/>
</dbReference>
<evidence type="ECO:0000256" key="6">
    <source>
        <dbReference type="ARBA" id="ARBA00022692"/>
    </source>
</evidence>
<dbReference type="PROSITE" id="PS00086">
    <property type="entry name" value="CYTOCHROME_P450"/>
    <property type="match status" value="1"/>
</dbReference>
<dbReference type="GO" id="GO:0016705">
    <property type="term" value="F:oxidoreductase activity, acting on paired donors, with incorporation or reduction of molecular oxygen"/>
    <property type="evidence" value="ECO:0007669"/>
    <property type="project" value="InterPro"/>
</dbReference>
<evidence type="ECO:0000256" key="3">
    <source>
        <dbReference type="ARBA" id="ARBA00004721"/>
    </source>
</evidence>
<dbReference type="SUPFAM" id="SSF48264">
    <property type="entry name" value="Cytochrome P450"/>
    <property type="match status" value="1"/>
</dbReference>
<evidence type="ECO:0000256" key="9">
    <source>
        <dbReference type="ARBA" id="ARBA00023002"/>
    </source>
</evidence>
<accession>A0A0W0FIT1</accession>
<evidence type="ECO:0000256" key="11">
    <source>
        <dbReference type="ARBA" id="ARBA00023033"/>
    </source>
</evidence>
<dbReference type="Pfam" id="PF00067">
    <property type="entry name" value="p450"/>
    <property type="match status" value="1"/>
</dbReference>
<evidence type="ECO:0000256" key="2">
    <source>
        <dbReference type="ARBA" id="ARBA00004370"/>
    </source>
</evidence>
<comment type="similarity">
    <text evidence="4 14">Belongs to the cytochrome P450 family.</text>
</comment>
<proteinExistence type="inferred from homology"/>
<evidence type="ECO:0000256" key="10">
    <source>
        <dbReference type="ARBA" id="ARBA00023004"/>
    </source>
</evidence>
<dbReference type="GO" id="GO:0004497">
    <property type="term" value="F:monooxygenase activity"/>
    <property type="evidence" value="ECO:0007669"/>
    <property type="project" value="UniProtKB-KW"/>
</dbReference>
<name>A0A0W0FIT1_MONRR</name>
<evidence type="ECO:0000256" key="12">
    <source>
        <dbReference type="ARBA" id="ARBA00023136"/>
    </source>
</evidence>
<evidence type="ECO:0000256" key="7">
    <source>
        <dbReference type="ARBA" id="ARBA00022723"/>
    </source>
</evidence>
<keyword evidence="6" id="KW-0812">Transmembrane</keyword>
<dbReference type="PANTHER" id="PTHR24305">
    <property type="entry name" value="CYTOCHROME P450"/>
    <property type="match status" value="1"/>
</dbReference>
<dbReference type="EMBL" id="LATX01001919">
    <property type="protein sequence ID" value="KTB36239.1"/>
    <property type="molecule type" value="Genomic_DNA"/>
</dbReference>
<keyword evidence="5 13" id="KW-0349">Heme</keyword>
<keyword evidence="12" id="KW-0472">Membrane</keyword>
<keyword evidence="10 13" id="KW-0408">Iron</keyword>
<keyword evidence="8" id="KW-1133">Transmembrane helix</keyword>
<comment type="subcellular location">
    <subcellularLocation>
        <location evidence="2">Membrane</location>
    </subcellularLocation>
</comment>
<keyword evidence="11 14" id="KW-0503">Monooxygenase</keyword>
<sequence>MDTVLLAILLGLSGWIISYLWSSSRAIPDVDGPPSPSVIFGHSSQVAKAPVGTLYKRWQELYGPTFLLKGRFRQSRLIINDPKGLNYVLQGRNFERNPGKKAALELFFGRGVFSAEGDEHRKMRKTLNRPFSNQSIQEISHVFFDLTNRLVRTWEEKLESNPNATFDVTIDVNRLALDAITMTMLSHDLNAENSDVGPLLARMMHSPPGGGIELLLRGLGALFPAVLKMPSSMKSYTDNLRSALGAIARDAWSGREVTGTHAKLLHALAEDNVSEDETIAQIITVIFAGSETTANVITECLWELAKNQSIQKKLRTELLDFEATSGRKPTYEDLNGSTTLPYLDAVTRETLRTKAVLRSVTRVVVQDDVIPLYNPIKRKSTGVEVYEVVVKAGTTLEIPLRDGINVSKAIWGEDAASFRPERWLDPTGLPETVKLVRAQGHVLSFGDGPKVCLGRSFAIAEFKIVLSHIIRSFSFEEVVGVQFDFYHVGQTTIKPVIRGREDEGTQLPLKVSLAS</sequence>
<dbReference type="InterPro" id="IPR017972">
    <property type="entry name" value="Cyt_P450_CS"/>
</dbReference>
<evidence type="ECO:0000256" key="1">
    <source>
        <dbReference type="ARBA" id="ARBA00001971"/>
    </source>
</evidence>
<dbReference type="PRINTS" id="PR00463">
    <property type="entry name" value="EP450I"/>
</dbReference>
<evidence type="ECO:0000256" key="5">
    <source>
        <dbReference type="ARBA" id="ARBA00022617"/>
    </source>
</evidence>
<dbReference type="InterPro" id="IPR002401">
    <property type="entry name" value="Cyt_P450_E_grp-I"/>
</dbReference>
<evidence type="ECO:0000256" key="8">
    <source>
        <dbReference type="ARBA" id="ARBA00022989"/>
    </source>
</evidence>
<dbReference type="GO" id="GO:0016020">
    <property type="term" value="C:membrane"/>
    <property type="evidence" value="ECO:0007669"/>
    <property type="project" value="UniProtKB-SubCell"/>
</dbReference>
<evidence type="ECO:0000256" key="14">
    <source>
        <dbReference type="RuleBase" id="RU000461"/>
    </source>
</evidence>
<comment type="pathway">
    <text evidence="3">Secondary metabolite biosynthesis; terpenoid biosynthesis.</text>
</comment>
<gene>
    <name evidence="15" type="ORF">WG66_11193</name>
</gene>
<comment type="caution">
    <text evidence="15">The sequence shown here is derived from an EMBL/GenBank/DDBJ whole genome shotgun (WGS) entry which is preliminary data.</text>
</comment>
<organism evidence="15 16">
    <name type="scientific">Moniliophthora roreri</name>
    <name type="common">Frosty pod rot fungus</name>
    <name type="synonym">Monilia roreri</name>
    <dbReference type="NCBI Taxonomy" id="221103"/>
    <lineage>
        <taxon>Eukaryota</taxon>
        <taxon>Fungi</taxon>
        <taxon>Dikarya</taxon>
        <taxon>Basidiomycota</taxon>
        <taxon>Agaricomycotina</taxon>
        <taxon>Agaricomycetes</taxon>
        <taxon>Agaricomycetidae</taxon>
        <taxon>Agaricales</taxon>
        <taxon>Marasmiineae</taxon>
        <taxon>Marasmiaceae</taxon>
        <taxon>Moniliophthora</taxon>
    </lineage>
</organism>
<comment type="cofactor">
    <cofactor evidence="1 13">
        <name>heme</name>
        <dbReference type="ChEBI" id="CHEBI:30413"/>
    </cofactor>
</comment>
<dbReference type="InterPro" id="IPR050121">
    <property type="entry name" value="Cytochrome_P450_monoxygenase"/>
</dbReference>
<dbReference type="GO" id="GO:0005506">
    <property type="term" value="F:iron ion binding"/>
    <property type="evidence" value="ECO:0007669"/>
    <property type="project" value="InterPro"/>
</dbReference>
<evidence type="ECO:0000256" key="13">
    <source>
        <dbReference type="PIRSR" id="PIRSR602401-1"/>
    </source>
</evidence>
<keyword evidence="7 13" id="KW-0479">Metal-binding</keyword>
<keyword evidence="9 14" id="KW-0560">Oxidoreductase</keyword>
<dbReference type="AlphaFoldDB" id="A0A0W0FIT1"/>
<dbReference type="PRINTS" id="PR00385">
    <property type="entry name" value="P450"/>
</dbReference>
<feature type="binding site" description="axial binding residue" evidence="13">
    <location>
        <position position="452"/>
    </location>
    <ligand>
        <name>heme</name>
        <dbReference type="ChEBI" id="CHEBI:30413"/>
    </ligand>
    <ligandPart>
        <name>Fe</name>
        <dbReference type="ChEBI" id="CHEBI:18248"/>
    </ligandPart>
</feature>
<protein>
    <submittedName>
        <fullName evidence="15">Putative cytochrome P450</fullName>
    </submittedName>
</protein>
<dbReference type="eggNOG" id="KOG0157">
    <property type="taxonomic scope" value="Eukaryota"/>
</dbReference>
<dbReference type="Gene3D" id="1.10.630.10">
    <property type="entry name" value="Cytochrome P450"/>
    <property type="match status" value="1"/>
</dbReference>
<evidence type="ECO:0000313" key="15">
    <source>
        <dbReference type="EMBL" id="KTB36239.1"/>
    </source>
</evidence>
<reference evidence="15 16" key="1">
    <citation type="submission" date="2015-12" db="EMBL/GenBank/DDBJ databases">
        <title>Draft genome sequence of Moniliophthora roreri, the causal agent of frosty pod rot of cacao.</title>
        <authorList>
            <person name="Aime M.C."/>
            <person name="Diaz-Valderrama J.R."/>
            <person name="Kijpornyongpan T."/>
            <person name="Phillips-Mora W."/>
        </authorList>
    </citation>
    <scope>NUCLEOTIDE SEQUENCE [LARGE SCALE GENOMIC DNA]</scope>
    <source>
        <strain evidence="15 16">MCA 2952</strain>
    </source>
</reference>
<evidence type="ECO:0000256" key="4">
    <source>
        <dbReference type="ARBA" id="ARBA00010617"/>
    </source>
</evidence>
<dbReference type="GO" id="GO:0020037">
    <property type="term" value="F:heme binding"/>
    <property type="evidence" value="ECO:0007669"/>
    <property type="project" value="InterPro"/>
</dbReference>
<dbReference type="Proteomes" id="UP000054988">
    <property type="component" value="Unassembled WGS sequence"/>
</dbReference>
<dbReference type="InterPro" id="IPR036396">
    <property type="entry name" value="Cyt_P450_sf"/>
</dbReference>
<evidence type="ECO:0000313" key="16">
    <source>
        <dbReference type="Proteomes" id="UP000054988"/>
    </source>
</evidence>